<reference evidence="1" key="1">
    <citation type="journal article" date="2023" name="Insect Mol. Biol.">
        <title>Genome sequencing provides insights into the evolution of gene families encoding plant cell wall-degrading enzymes in longhorned beetles.</title>
        <authorList>
            <person name="Shin N.R."/>
            <person name="Okamura Y."/>
            <person name="Kirsch R."/>
            <person name="Pauchet Y."/>
        </authorList>
    </citation>
    <scope>NUCLEOTIDE SEQUENCE</scope>
    <source>
        <strain evidence="1">RBIC_L_NR</strain>
    </source>
</reference>
<dbReference type="AlphaFoldDB" id="A0AAV8X2P8"/>
<proteinExistence type="predicted"/>
<accession>A0AAV8X2P8</accession>
<protein>
    <recommendedName>
        <fullName evidence="3">DDE Tnp4 domain-containing protein</fullName>
    </recommendedName>
</protein>
<name>A0AAV8X2P8_9CUCU</name>
<gene>
    <name evidence="1" type="ORF">NQ314_014213</name>
</gene>
<keyword evidence="2" id="KW-1185">Reference proteome</keyword>
<evidence type="ECO:0008006" key="3">
    <source>
        <dbReference type="Google" id="ProtNLM"/>
    </source>
</evidence>
<sequence length="79" mass="9092">MRNIWINSVQDICNTIIACCTLHNICIFNEDENNLQELIDEGRGTHHIPKEVGLGNYDDAAGIILREQLTQTIYNQRHQ</sequence>
<dbReference type="EMBL" id="JANEYF010003921">
    <property type="protein sequence ID" value="KAJ8933109.1"/>
    <property type="molecule type" value="Genomic_DNA"/>
</dbReference>
<evidence type="ECO:0000313" key="1">
    <source>
        <dbReference type="EMBL" id="KAJ8933109.1"/>
    </source>
</evidence>
<dbReference type="Proteomes" id="UP001162156">
    <property type="component" value="Unassembled WGS sequence"/>
</dbReference>
<comment type="caution">
    <text evidence="1">The sequence shown here is derived from an EMBL/GenBank/DDBJ whole genome shotgun (WGS) entry which is preliminary data.</text>
</comment>
<organism evidence="1 2">
    <name type="scientific">Rhamnusium bicolor</name>
    <dbReference type="NCBI Taxonomy" id="1586634"/>
    <lineage>
        <taxon>Eukaryota</taxon>
        <taxon>Metazoa</taxon>
        <taxon>Ecdysozoa</taxon>
        <taxon>Arthropoda</taxon>
        <taxon>Hexapoda</taxon>
        <taxon>Insecta</taxon>
        <taxon>Pterygota</taxon>
        <taxon>Neoptera</taxon>
        <taxon>Endopterygota</taxon>
        <taxon>Coleoptera</taxon>
        <taxon>Polyphaga</taxon>
        <taxon>Cucujiformia</taxon>
        <taxon>Chrysomeloidea</taxon>
        <taxon>Cerambycidae</taxon>
        <taxon>Lepturinae</taxon>
        <taxon>Rhagiini</taxon>
        <taxon>Rhamnusium</taxon>
    </lineage>
</organism>
<evidence type="ECO:0000313" key="2">
    <source>
        <dbReference type="Proteomes" id="UP001162156"/>
    </source>
</evidence>